<accession>A0A3M7R5P6</accession>
<gene>
    <name evidence="1" type="ORF">BpHYR1_026397</name>
</gene>
<organism evidence="1 2">
    <name type="scientific">Brachionus plicatilis</name>
    <name type="common">Marine rotifer</name>
    <name type="synonym">Brachionus muelleri</name>
    <dbReference type="NCBI Taxonomy" id="10195"/>
    <lineage>
        <taxon>Eukaryota</taxon>
        <taxon>Metazoa</taxon>
        <taxon>Spiralia</taxon>
        <taxon>Gnathifera</taxon>
        <taxon>Rotifera</taxon>
        <taxon>Eurotatoria</taxon>
        <taxon>Monogononta</taxon>
        <taxon>Pseudotrocha</taxon>
        <taxon>Ploima</taxon>
        <taxon>Brachionidae</taxon>
        <taxon>Brachionus</taxon>
    </lineage>
</organism>
<proteinExistence type="predicted"/>
<protein>
    <submittedName>
        <fullName evidence="1">Uncharacterized protein</fullName>
    </submittedName>
</protein>
<comment type="caution">
    <text evidence="1">The sequence shown here is derived from an EMBL/GenBank/DDBJ whole genome shotgun (WGS) entry which is preliminary data.</text>
</comment>
<sequence length="62" mass="7153">MYMWIKNGDNELSDNIISNVYKRLRNLCRTSLNHADIKLEGDGKYVEKDESLAAKTKYNKGS</sequence>
<evidence type="ECO:0000313" key="1">
    <source>
        <dbReference type="EMBL" id="RNA18565.1"/>
    </source>
</evidence>
<dbReference type="EMBL" id="REGN01004216">
    <property type="protein sequence ID" value="RNA18565.1"/>
    <property type="molecule type" value="Genomic_DNA"/>
</dbReference>
<reference evidence="1 2" key="1">
    <citation type="journal article" date="2018" name="Sci. Rep.">
        <title>Genomic signatures of local adaptation to the degree of environmental predictability in rotifers.</title>
        <authorList>
            <person name="Franch-Gras L."/>
            <person name="Hahn C."/>
            <person name="Garcia-Roger E.M."/>
            <person name="Carmona M.J."/>
            <person name="Serra M."/>
            <person name="Gomez A."/>
        </authorList>
    </citation>
    <scope>NUCLEOTIDE SEQUENCE [LARGE SCALE GENOMIC DNA]</scope>
    <source>
        <strain evidence="1">HYR1</strain>
    </source>
</reference>
<evidence type="ECO:0000313" key="2">
    <source>
        <dbReference type="Proteomes" id="UP000276133"/>
    </source>
</evidence>
<dbReference type="Proteomes" id="UP000276133">
    <property type="component" value="Unassembled WGS sequence"/>
</dbReference>
<name>A0A3M7R5P6_BRAPC</name>
<dbReference type="AlphaFoldDB" id="A0A3M7R5P6"/>
<keyword evidence="2" id="KW-1185">Reference proteome</keyword>